<comment type="caution">
    <text evidence="4">The sequence shown here is derived from an EMBL/GenBank/DDBJ whole genome shotgun (WGS) entry which is preliminary data.</text>
</comment>
<evidence type="ECO:0000256" key="3">
    <source>
        <dbReference type="PIRNR" id="PIRNR001365"/>
    </source>
</evidence>
<dbReference type="CDD" id="cd00408">
    <property type="entry name" value="DHDPS-like"/>
    <property type="match status" value="1"/>
</dbReference>
<proteinExistence type="inferred from homology"/>
<dbReference type="SUPFAM" id="SSF51569">
    <property type="entry name" value="Aldolase"/>
    <property type="match status" value="1"/>
</dbReference>
<dbReference type="PANTHER" id="PTHR12128:SF66">
    <property type="entry name" value="4-HYDROXY-2-OXOGLUTARATE ALDOLASE, MITOCHONDRIAL"/>
    <property type="match status" value="1"/>
</dbReference>
<name>A0ABP3ZPC7_9ACTN</name>
<dbReference type="Gene3D" id="3.20.20.70">
    <property type="entry name" value="Aldolase class I"/>
    <property type="match status" value="1"/>
</dbReference>
<organism evidence="4 5">
    <name type="scientific">Nonomuraea longicatena</name>
    <dbReference type="NCBI Taxonomy" id="83682"/>
    <lineage>
        <taxon>Bacteria</taxon>
        <taxon>Bacillati</taxon>
        <taxon>Actinomycetota</taxon>
        <taxon>Actinomycetes</taxon>
        <taxon>Streptosporangiales</taxon>
        <taxon>Streptosporangiaceae</taxon>
        <taxon>Nonomuraea</taxon>
    </lineage>
</organism>
<comment type="similarity">
    <text evidence="1 3">Belongs to the DapA family.</text>
</comment>
<gene>
    <name evidence="4" type="primary">dapA_2</name>
    <name evidence="4" type="ORF">GCM10009560_24840</name>
</gene>
<keyword evidence="2 3" id="KW-0456">Lyase</keyword>
<dbReference type="PRINTS" id="PR00146">
    <property type="entry name" value="DHPICSNTHASE"/>
</dbReference>
<keyword evidence="5" id="KW-1185">Reference proteome</keyword>
<evidence type="ECO:0000313" key="5">
    <source>
        <dbReference type="Proteomes" id="UP001501578"/>
    </source>
</evidence>
<protein>
    <submittedName>
        <fullName evidence="4">4-hydroxy-tetrahydrodipicolinate synthase</fullName>
    </submittedName>
</protein>
<dbReference type="InterPro" id="IPR002220">
    <property type="entry name" value="DapA-like"/>
</dbReference>
<dbReference type="Proteomes" id="UP001501578">
    <property type="component" value="Unassembled WGS sequence"/>
</dbReference>
<reference evidence="5" key="1">
    <citation type="journal article" date="2019" name="Int. J. Syst. Evol. Microbiol.">
        <title>The Global Catalogue of Microorganisms (GCM) 10K type strain sequencing project: providing services to taxonomists for standard genome sequencing and annotation.</title>
        <authorList>
            <consortium name="The Broad Institute Genomics Platform"/>
            <consortium name="The Broad Institute Genome Sequencing Center for Infectious Disease"/>
            <person name="Wu L."/>
            <person name="Ma J."/>
        </authorList>
    </citation>
    <scope>NUCLEOTIDE SEQUENCE [LARGE SCALE GENOMIC DNA]</scope>
    <source>
        <strain evidence="5">JCM 11136</strain>
    </source>
</reference>
<dbReference type="PIRSF" id="PIRSF001365">
    <property type="entry name" value="DHDPS"/>
    <property type="match status" value="1"/>
</dbReference>
<dbReference type="InterPro" id="IPR013785">
    <property type="entry name" value="Aldolase_TIM"/>
</dbReference>
<evidence type="ECO:0000256" key="1">
    <source>
        <dbReference type="ARBA" id="ARBA00007592"/>
    </source>
</evidence>
<evidence type="ECO:0000256" key="2">
    <source>
        <dbReference type="ARBA" id="ARBA00023239"/>
    </source>
</evidence>
<dbReference type="SMART" id="SM01130">
    <property type="entry name" value="DHDPS"/>
    <property type="match status" value="1"/>
</dbReference>
<dbReference type="RefSeq" id="WP_343949944.1">
    <property type="nucleotide sequence ID" value="NZ_BAAAHQ010000010.1"/>
</dbReference>
<accession>A0ABP3ZPC7</accession>
<evidence type="ECO:0000313" key="4">
    <source>
        <dbReference type="EMBL" id="GAA0924324.1"/>
    </source>
</evidence>
<dbReference type="PANTHER" id="PTHR12128">
    <property type="entry name" value="DIHYDRODIPICOLINATE SYNTHASE"/>
    <property type="match status" value="1"/>
</dbReference>
<dbReference type="Pfam" id="PF00701">
    <property type="entry name" value="DHDPS"/>
    <property type="match status" value="1"/>
</dbReference>
<dbReference type="EMBL" id="BAAAHQ010000010">
    <property type="protein sequence ID" value="GAA0924324.1"/>
    <property type="molecule type" value="Genomic_DNA"/>
</dbReference>
<sequence length="292" mass="30172">MSPAGVFPAALTMFDASGDLDLDATAEHLAFLIGAGAHGLVVGGTSGEFVALSSAERRALLETALDVAAGRVPVLAGTGAYGTAETIALTRHAERAGASAALVVLPYFQRPSPPEVLAHYRAVAAASDLPVWVYNIPANAAVAEVSTAELAQLYAEGVAAGVKSTLPTLDQVIELAALPGFRAFYGGFRTPVEALAGGAHGWISGLLNVVPSQAAGVWNAVRAGEPALAGQRWEALLPLRRLVVDPPWRGAGDLALYRGVLRVHGRPAGFCRPPLRDLDPAELALLEKALTP</sequence>